<dbReference type="InterPro" id="IPR000626">
    <property type="entry name" value="Ubiquitin-like_dom"/>
</dbReference>
<evidence type="ECO:0000259" key="1">
    <source>
        <dbReference type="PROSITE" id="PS50053"/>
    </source>
</evidence>
<dbReference type="SUPFAM" id="SSF54236">
    <property type="entry name" value="Ubiquitin-like"/>
    <property type="match status" value="1"/>
</dbReference>
<reference evidence="2 3" key="1">
    <citation type="submission" date="2012-10" db="EMBL/GenBank/DDBJ databases">
        <authorList>
            <person name="Zafar N."/>
            <person name="Inman J."/>
            <person name="Hall N."/>
            <person name="Lorenzi H."/>
            <person name="Caler E."/>
        </authorList>
    </citation>
    <scope>NUCLEOTIDE SEQUENCE [LARGE SCALE GENOMIC DNA]</scope>
    <source>
        <strain evidence="2 3">IP1</strain>
    </source>
</reference>
<dbReference type="AlphaFoldDB" id="A0A0A1UA74"/>
<evidence type="ECO:0000313" key="2">
    <source>
        <dbReference type="EMBL" id="ELP89044.1"/>
    </source>
</evidence>
<dbReference type="InterPro" id="IPR029071">
    <property type="entry name" value="Ubiquitin-like_domsf"/>
</dbReference>
<dbReference type="Gene3D" id="3.10.20.90">
    <property type="entry name" value="Phosphatidylinositol 3-kinase Catalytic Subunit, Chain A, domain 1"/>
    <property type="match status" value="1"/>
</dbReference>
<dbReference type="RefSeq" id="XP_004255815.1">
    <property type="nucleotide sequence ID" value="XM_004255767.1"/>
</dbReference>
<dbReference type="PANTHER" id="PTHR36649:SF28">
    <property type="entry name" value="UBIQUITIN-LIKE DOMAIN-CONTAINING PROTEIN"/>
    <property type="match status" value="1"/>
</dbReference>
<dbReference type="VEuPathDB" id="AmoebaDB:EIN_164640"/>
<dbReference type="PROSITE" id="PS50053">
    <property type="entry name" value="UBIQUITIN_2"/>
    <property type="match status" value="1"/>
</dbReference>
<organism evidence="2 3">
    <name type="scientific">Entamoeba invadens IP1</name>
    <dbReference type="NCBI Taxonomy" id="370355"/>
    <lineage>
        <taxon>Eukaryota</taxon>
        <taxon>Amoebozoa</taxon>
        <taxon>Evosea</taxon>
        <taxon>Archamoebae</taxon>
        <taxon>Mastigamoebida</taxon>
        <taxon>Entamoebidae</taxon>
        <taxon>Entamoeba</taxon>
    </lineage>
</organism>
<dbReference type="OrthoDB" id="17542at2759"/>
<accession>A0A0A1UA74</accession>
<dbReference type="EMBL" id="KB206683">
    <property type="protein sequence ID" value="ELP89044.1"/>
    <property type="molecule type" value="Genomic_DNA"/>
</dbReference>
<dbReference type="KEGG" id="eiv:EIN_164640"/>
<dbReference type="Pfam" id="PF00240">
    <property type="entry name" value="ubiquitin"/>
    <property type="match status" value="1"/>
</dbReference>
<name>A0A0A1UA74_ENTIV</name>
<protein>
    <recommendedName>
        <fullName evidence="1">Ubiquitin-like domain-containing protein</fullName>
    </recommendedName>
</protein>
<gene>
    <name evidence="2" type="ORF">EIN_164640</name>
</gene>
<keyword evidence="3" id="KW-1185">Reference proteome</keyword>
<dbReference type="SMART" id="SM00213">
    <property type="entry name" value="UBQ"/>
    <property type="match status" value="1"/>
</dbReference>
<proteinExistence type="predicted"/>
<feature type="domain" description="Ubiquitin-like" evidence="1">
    <location>
        <begin position="67"/>
        <end position="142"/>
    </location>
</feature>
<dbReference type="CDD" id="cd17039">
    <property type="entry name" value="Ubl_ubiquitin_like"/>
    <property type="match status" value="1"/>
</dbReference>
<evidence type="ECO:0000313" key="3">
    <source>
        <dbReference type="Proteomes" id="UP000014680"/>
    </source>
</evidence>
<dbReference type="OMA" id="AVEMEYH"/>
<sequence>MSLPNDQLLYSALGCLVNARVVGLSSSHPNLPIMRFEDYSVFSLASSSVTAPQQIDLTTLPVRVGTLPVRVKQLTGKVVEVLVLQDFYIEELKRAVEMEYHTPSSQQQYTYNGTRLLNGTKLSAYNIDFANAVFVQVLLLRGNTQISELAIDDAFLSSRFNYDFRGITDVGHSYIRGGLPYRRPVGYMRYAINVLGKFDNGNDTWLAQNGSAGEWAVSYHGSEVSKTQNNLMDDVLMWGKKLGLSNNNANMTFCTPNVETAVKFSKQNTDKNGCKSILVFQNRVKPSSILKASSVGGPDDYWYVKDPADIRVYSICVKQV</sequence>
<dbReference type="PANTHER" id="PTHR36649">
    <property type="entry name" value="UBIQUITIN-LIKE DOMAIN-CONTAINING PROTEIN"/>
    <property type="match status" value="1"/>
</dbReference>
<dbReference type="Proteomes" id="UP000014680">
    <property type="component" value="Unassembled WGS sequence"/>
</dbReference>
<dbReference type="GeneID" id="14888039"/>